<reference evidence="3 4" key="1">
    <citation type="journal article" date="2018" name="PLoS Genet.">
        <title>Population sequencing reveals clonal diversity and ancestral inbreeding in the grapevine cultivar Chardonnay.</title>
        <authorList>
            <person name="Roach M.J."/>
            <person name="Johnson D.L."/>
            <person name="Bohlmann J."/>
            <person name="van Vuuren H.J."/>
            <person name="Jones S.J."/>
            <person name="Pretorius I.S."/>
            <person name="Schmidt S.A."/>
            <person name="Borneman A.R."/>
        </authorList>
    </citation>
    <scope>NUCLEOTIDE SEQUENCE [LARGE SCALE GENOMIC DNA]</scope>
    <source>
        <strain evidence="4">cv. Chardonnay</strain>
        <strain evidence="3">I10V1</strain>
        <tissue evidence="3">Leaf</tissue>
    </source>
</reference>
<dbReference type="PANTHER" id="PTHR34427">
    <property type="entry name" value="DUF4283 DOMAIN PROTEIN"/>
    <property type="match status" value="1"/>
</dbReference>
<dbReference type="Proteomes" id="UP000288805">
    <property type="component" value="Unassembled WGS sequence"/>
</dbReference>
<dbReference type="Pfam" id="PF14111">
    <property type="entry name" value="DUF4283"/>
    <property type="match status" value="1"/>
</dbReference>
<evidence type="ECO:0000313" key="2">
    <source>
        <dbReference type="EMBL" id="RVW25449.1"/>
    </source>
</evidence>
<evidence type="ECO:0000313" key="3">
    <source>
        <dbReference type="EMBL" id="RVW68268.1"/>
    </source>
</evidence>
<gene>
    <name evidence="3" type="ORF">CK203_063592</name>
    <name evidence="2" type="ORF">CK203_111834</name>
</gene>
<comment type="caution">
    <text evidence="3">The sequence shown here is derived from an EMBL/GenBank/DDBJ whole genome shotgun (WGS) entry which is preliminary data.</text>
</comment>
<evidence type="ECO:0000313" key="4">
    <source>
        <dbReference type="Proteomes" id="UP000288805"/>
    </source>
</evidence>
<evidence type="ECO:0000259" key="1">
    <source>
        <dbReference type="Pfam" id="PF14111"/>
    </source>
</evidence>
<proteinExistence type="predicted"/>
<dbReference type="EMBL" id="QGNW01002089">
    <property type="protein sequence ID" value="RVW25449.1"/>
    <property type="molecule type" value="Genomic_DNA"/>
</dbReference>
<dbReference type="InterPro" id="IPR025558">
    <property type="entry name" value="DUF4283"/>
</dbReference>
<protein>
    <recommendedName>
        <fullName evidence="1">DUF4283 domain-containing protein</fullName>
    </recommendedName>
</protein>
<feature type="domain" description="DUF4283" evidence="1">
    <location>
        <begin position="124"/>
        <end position="208"/>
    </location>
</feature>
<organism evidence="3 4">
    <name type="scientific">Vitis vinifera</name>
    <name type="common">Grape</name>
    <dbReference type="NCBI Taxonomy" id="29760"/>
    <lineage>
        <taxon>Eukaryota</taxon>
        <taxon>Viridiplantae</taxon>
        <taxon>Streptophyta</taxon>
        <taxon>Embryophyta</taxon>
        <taxon>Tracheophyta</taxon>
        <taxon>Spermatophyta</taxon>
        <taxon>Magnoliopsida</taxon>
        <taxon>eudicotyledons</taxon>
        <taxon>Gunneridae</taxon>
        <taxon>Pentapetalae</taxon>
        <taxon>rosids</taxon>
        <taxon>Vitales</taxon>
        <taxon>Vitaceae</taxon>
        <taxon>Viteae</taxon>
        <taxon>Vitis</taxon>
    </lineage>
</organism>
<name>A0A438G7Y0_VITVI</name>
<dbReference type="PANTHER" id="PTHR34427:SF5">
    <property type="entry name" value="DUF4283 DOMAIN-CONTAINING PROTEIN"/>
    <property type="match status" value="1"/>
</dbReference>
<dbReference type="EMBL" id="QGNW01000541">
    <property type="protein sequence ID" value="RVW68268.1"/>
    <property type="molecule type" value="Genomic_DNA"/>
</dbReference>
<dbReference type="AlphaFoldDB" id="A0A438G7Y0"/>
<sequence length="605" mass="67834">MNSRRKESSFAVESKVFEIVLDERKGPTPLHQGRERRKMRKGMEGQGEIVLPNARVKQSGVVSQARGCRFGKEELLYLHTERQRGQRGMGDYGGETTSNGRIYWQKSKHAGSKGRGEICLGEFKLEHCIVVNWKSRTEGEEDLERLGRLWANSWGLKGKLGLAKLEKDRVLLEFEDLEEARRVVSSGNRLLGGLQLGLEQWNPRIGCWVEEEVENEVWVKIFGLPILLWSPMILKRVGEECGGFVAVDDQTKTLGEIQWARILIKTRGDFRPSVLEIEVEEDVYVLSLWWEFRPMVRKKHSEASGQKSDEVRGDVVSHVEQRVEKELVSARLETLNLSAEVRGVQENGSGWELGNRVQGPVIRDWASTDALVSGSTSLGPVVGPKEARRAGELVVVNGSLGSKSKEVATDDDGSEAGKSRRWATEMGCQKLSGFEGMERAGPVTLISQASSKGSQGKACLMDCFISRSGNLSETEALVAWESEELRKQQMNVCYSATDRALEEEALRYGLVFYSRGNRALGTSHLNSFYSDRAPEGEFYYRSGGIEEEFWGDKTTWLIVYEGSNENDNGCWDLGEANRISYKVKGTEGDSGMLEIQAVRNEKEEK</sequence>
<accession>A0A438G7Y0</accession>